<name>A0ABS5HA32_9GAMM</name>
<evidence type="ECO:0000256" key="4">
    <source>
        <dbReference type="ARBA" id="ARBA00022692"/>
    </source>
</evidence>
<comment type="similarity">
    <text evidence="7">Belongs to the drug/metabolite transporter (DMT) superfamily. Small multidrug resistance (SMR) (TC 2.A.7.1) family. Gdx/SugE subfamily.</text>
</comment>
<evidence type="ECO:0000256" key="3">
    <source>
        <dbReference type="ARBA" id="ARBA00022475"/>
    </source>
</evidence>
<evidence type="ECO:0000256" key="1">
    <source>
        <dbReference type="ARBA" id="ARBA00004651"/>
    </source>
</evidence>
<keyword evidence="5 10" id="KW-1133">Transmembrane helix</keyword>
<evidence type="ECO:0000256" key="5">
    <source>
        <dbReference type="ARBA" id="ARBA00022989"/>
    </source>
</evidence>
<dbReference type="PANTHER" id="PTHR30561:SF0">
    <property type="entry name" value="GUANIDINIUM EXPORTER"/>
    <property type="match status" value="1"/>
</dbReference>
<sequence>MSWMYLLIAGVLECMWAIGLKQSNGFTKFWPSVISVVLIIVSLFLLSLAMRTIPVGMAYAVWTGIGATSLVVIGMLFMGEPAGIARIACLLMIVGGIVGLQLIGET</sequence>
<evidence type="ECO:0000256" key="9">
    <source>
        <dbReference type="RuleBase" id="RU003942"/>
    </source>
</evidence>
<evidence type="ECO:0000256" key="7">
    <source>
        <dbReference type="ARBA" id="ARBA00038151"/>
    </source>
</evidence>
<keyword evidence="2" id="KW-0813">Transport</keyword>
<accession>A0ABS5HA32</accession>
<reference evidence="12" key="2">
    <citation type="submission" date="2023-07" db="EMBL/GenBank/DDBJ databases">
        <title>Marinomonas vulgaris A79, complete genome.</title>
        <authorList>
            <person name="Ying J.-J."/>
        </authorList>
    </citation>
    <scope>NUCLEOTIDE SEQUENCE [LARGE SCALE GENOMIC DNA]</scope>
    <source>
        <strain evidence="12">A79</strain>
    </source>
</reference>
<evidence type="ECO:0000256" key="8">
    <source>
        <dbReference type="ARBA" id="ARBA00039168"/>
    </source>
</evidence>
<keyword evidence="3" id="KW-1003">Cell membrane</keyword>
<dbReference type="Pfam" id="PF00893">
    <property type="entry name" value="Multi_Drug_Res"/>
    <property type="match status" value="1"/>
</dbReference>
<keyword evidence="4 9" id="KW-0812">Transmembrane</keyword>
<dbReference type="SUPFAM" id="SSF103481">
    <property type="entry name" value="Multidrug resistance efflux transporter EmrE"/>
    <property type="match status" value="1"/>
</dbReference>
<keyword evidence="6 10" id="KW-0472">Membrane</keyword>
<dbReference type="Proteomes" id="UP000679722">
    <property type="component" value="Unassembled WGS sequence"/>
</dbReference>
<dbReference type="PANTHER" id="PTHR30561">
    <property type="entry name" value="SMR FAMILY PROTON-DEPENDENT DRUG EFFLUX TRANSPORTER SUGE"/>
    <property type="match status" value="1"/>
</dbReference>
<feature type="transmembrane region" description="Helical" evidence="10">
    <location>
        <begin position="84"/>
        <end position="103"/>
    </location>
</feature>
<proteinExistence type="inferred from homology"/>
<evidence type="ECO:0000313" key="12">
    <source>
        <dbReference type="Proteomes" id="UP000679722"/>
    </source>
</evidence>
<dbReference type="RefSeq" id="WP_211535582.1">
    <property type="nucleotide sequence ID" value="NZ_JAGSSV010000004.1"/>
</dbReference>
<dbReference type="InterPro" id="IPR037185">
    <property type="entry name" value="EmrE-like"/>
</dbReference>
<evidence type="ECO:0000313" key="11">
    <source>
        <dbReference type="EMBL" id="MBR7888229.1"/>
    </source>
</evidence>
<comment type="caution">
    <text evidence="11">The sequence shown here is derived from an EMBL/GenBank/DDBJ whole genome shotgun (WGS) entry which is preliminary data.</text>
</comment>
<organism evidence="11 12">
    <name type="scientific">Marinomonas vulgaris</name>
    <dbReference type="NCBI Taxonomy" id="2823372"/>
    <lineage>
        <taxon>Bacteria</taxon>
        <taxon>Pseudomonadati</taxon>
        <taxon>Pseudomonadota</taxon>
        <taxon>Gammaproteobacteria</taxon>
        <taxon>Oceanospirillales</taxon>
        <taxon>Oceanospirillaceae</taxon>
        <taxon>Marinomonas</taxon>
    </lineage>
</organism>
<comment type="subcellular location">
    <subcellularLocation>
        <location evidence="1 9">Cell membrane</location>
        <topology evidence="1 9">Multi-pass membrane protein</topology>
    </subcellularLocation>
</comment>
<feature type="transmembrane region" description="Helical" evidence="10">
    <location>
        <begin position="29"/>
        <end position="50"/>
    </location>
</feature>
<feature type="transmembrane region" description="Helical" evidence="10">
    <location>
        <begin position="57"/>
        <end position="78"/>
    </location>
</feature>
<keyword evidence="12" id="KW-1185">Reference proteome</keyword>
<evidence type="ECO:0000256" key="2">
    <source>
        <dbReference type="ARBA" id="ARBA00022448"/>
    </source>
</evidence>
<dbReference type="InterPro" id="IPR045324">
    <property type="entry name" value="Small_multidrug_res"/>
</dbReference>
<dbReference type="EMBL" id="JAGSSV010000004">
    <property type="protein sequence ID" value="MBR7888229.1"/>
    <property type="molecule type" value="Genomic_DNA"/>
</dbReference>
<reference evidence="11 12" key="1">
    <citation type="submission" date="2021-04" db="EMBL/GenBank/DDBJ databases">
        <authorList>
            <person name="Sun C."/>
        </authorList>
    </citation>
    <scope>NUCLEOTIDE SEQUENCE [LARGE SCALE GENOMIC DNA]</scope>
    <source>
        <strain evidence="11 12">A79</strain>
    </source>
</reference>
<dbReference type="InterPro" id="IPR000390">
    <property type="entry name" value="Small_drug/metabolite_transptr"/>
</dbReference>
<evidence type="ECO:0000256" key="6">
    <source>
        <dbReference type="ARBA" id="ARBA00023136"/>
    </source>
</evidence>
<dbReference type="Gene3D" id="1.10.3730.20">
    <property type="match status" value="1"/>
</dbReference>
<protein>
    <recommendedName>
        <fullName evidence="8">Guanidinium exporter</fullName>
    </recommendedName>
</protein>
<evidence type="ECO:0000256" key="10">
    <source>
        <dbReference type="SAM" id="Phobius"/>
    </source>
</evidence>
<gene>
    <name evidence="11" type="ORF">J9B83_04670</name>
</gene>